<evidence type="ECO:0000313" key="1">
    <source>
        <dbReference type="EMBL" id="SFH04866.1"/>
    </source>
</evidence>
<organism evidence="1 2">
    <name type="scientific">Pedobacter insulae</name>
    <dbReference type="NCBI Taxonomy" id="414048"/>
    <lineage>
        <taxon>Bacteria</taxon>
        <taxon>Pseudomonadati</taxon>
        <taxon>Bacteroidota</taxon>
        <taxon>Sphingobacteriia</taxon>
        <taxon>Sphingobacteriales</taxon>
        <taxon>Sphingobacteriaceae</taxon>
        <taxon>Pedobacter</taxon>
    </lineage>
</organism>
<dbReference type="Proteomes" id="UP000199666">
    <property type="component" value="Unassembled WGS sequence"/>
</dbReference>
<protein>
    <submittedName>
        <fullName evidence="1">Mobilisation protein (MobC)</fullName>
    </submittedName>
</protein>
<dbReference type="OrthoDB" id="678846at2"/>
<dbReference type="Pfam" id="PF19514">
    <property type="entry name" value="MobC_2"/>
    <property type="match status" value="1"/>
</dbReference>
<dbReference type="RefSeq" id="WP_090993342.1">
    <property type="nucleotide sequence ID" value="NZ_FOPP01000004.1"/>
</dbReference>
<gene>
    <name evidence="1" type="ORF">SAMN04489864_104288</name>
</gene>
<evidence type="ECO:0000313" key="2">
    <source>
        <dbReference type="Proteomes" id="UP000199666"/>
    </source>
</evidence>
<name>A0A1I2WWT3_9SPHI</name>
<reference evidence="1 2" key="1">
    <citation type="submission" date="2016-10" db="EMBL/GenBank/DDBJ databases">
        <authorList>
            <person name="de Groot N.N."/>
        </authorList>
    </citation>
    <scope>NUCLEOTIDE SEQUENCE [LARGE SCALE GENOMIC DNA]</scope>
    <source>
        <strain evidence="1 2">DSM 18684</strain>
    </source>
</reference>
<dbReference type="STRING" id="414048.SAMN04489864_104288"/>
<dbReference type="AlphaFoldDB" id="A0A1I2WWT3"/>
<sequence>MPRKKLKNEDEILSHNLIVRVDAAQFNKLEKLRIESNCQTVAEIVRRILSGKKINCFYTDVSMNAPMEELVSIRKELKAIGININQITRTFNQEKTSENNRAYYVMKVADLYKKVDEKVDTLLLLITKLTEKWLQG</sequence>
<accession>A0A1I2WWT3</accession>
<proteinExistence type="predicted"/>
<dbReference type="InterPro" id="IPR045788">
    <property type="entry name" value="MobC_2"/>
</dbReference>
<dbReference type="EMBL" id="FOPP01000004">
    <property type="protein sequence ID" value="SFH04866.1"/>
    <property type="molecule type" value="Genomic_DNA"/>
</dbReference>
<keyword evidence="2" id="KW-1185">Reference proteome</keyword>